<reference evidence="1 2" key="1">
    <citation type="submission" date="2018-08" db="EMBL/GenBank/DDBJ databases">
        <title>A genome reference for cultivated species of the human gut microbiota.</title>
        <authorList>
            <person name="Zou Y."/>
            <person name="Xue W."/>
            <person name="Luo G."/>
        </authorList>
    </citation>
    <scope>NUCLEOTIDE SEQUENCE [LARGE SCALE GENOMIC DNA]</scope>
    <source>
        <strain evidence="1 2">TM10-3</strain>
    </source>
</reference>
<dbReference type="RefSeq" id="WP_117482261.1">
    <property type="nucleotide sequence ID" value="NZ_QSOB01000007.1"/>
</dbReference>
<evidence type="ECO:0000313" key="2">
    <source>
        <dbReference type="Proteomes" id="UP000260642"/>
    </source>
</evidence>
<protein>
    <recommendedName>
        <fullName evidence="3">NACHT domain-containing protein</fullName>
    </recommendedName>
</protein>
<accession>A0A3E4EDT8</accession>
<name>A0A3E4EDT8_9FIRM</name>
<organism evidence="1 2">
    <name type="scientific">Agathobacter rectalis</name>
    <dbReference type="NCBI Taxonomy" id="39491"/>
    <lineage>
        <taxon>Bacteria</taxon>
        <taxon>Bacillati</taxon>
        <taxon>Bacillota</taxon>
        <taxon>Clostridia</taxon>
        <taxon>Lachnospirales</taxon>
        <taxon>Lachnospiraceae</taxon>
        <taxon>Agathobacter</taxon>
    </lineage>
</organism>
<gene>
    <name evidence="1" type="ORF">DXD95_05995</name>
</gene>
<evidence type="ECO:0000313" key="1">
    <source>
        <dbReference type="EMBL" id="RGI68947.1"/>
    </source>
</evidence>
<evidence type="ECO:0008006" key="3">
    <source>
        <dbReference type="Google" id="ProtNLM"/>
    </source>
</evidence>
<dbReference type="EMBL" id="QSOB01000007">
    <property type="protein sequence ID" value="RGI68947.1"/>
    <property type="molecule type" value="Genomic_DNA"/>
</dbReference>
<dbReference type="Proteomes" id="UP000260642">
    <property type="component" value="Unassembled WGS sequence"/>
</dbReference>
<proteinExistence type="predicted"/>
<comment type="caution">
    <text evidence="1">The sequence shown here is derived from an EMBL/GenBank/DDBJ whole genome shotgun (WGS) entry which is preliminary data.</text>
</comment>
<sequence>MDWTKFNNHGESPNHAFEVMCNILFKCWLKKEYKDNISHFAFVNGSGGDGGVEAYGLLKSGDIIGVQSKWFPQKMEASQFKQIENSFYTAIKVRPELKRYIVCIPRDFTSKKMVKNNQVARDTEESKWINLCENINKEYPDVVIELWDETSIQEKLCLPETQGCYRYWFECSDVFETEILTSYQRAINSWAKTKYIPDLYSTGYIHDKLSSFTGSFEATKKKYDMTQNIYAIVQKLKRAYEDILRLQFPENEKALFEKVKSDISVLGEWLCIIREIGSLVASGSDIERDNFEKKFELNCDSSELKDSSLHFSYYNHFHEVESILDNIEDDFEQFKRCMISDSHNKIIFLGNQGTGKTAGIVSEIDLMLQDKSFLPVLVQAKDYRKGDSWLSILTRTIGLSTTWSELELFQALENAALLRNRYLNESCDIVVQPKCLICVDGIDEASSWSFWKERIEETQVYEGIFPNVKFVFLSRPYVFPRYYDLDYRECFYTLPSSGDVSVNELFDDYIAFYKIDLCGNYWIKEILSTPMALKLFCDLYGNSSVGNLDKNSLVITKLFQKKINSVEESYRKQEKETNQQSMIKTILVNIATLLTNKNELTFEDIFNESKEPIKSHLEDLLFFIEKEGFIYSHQICEDEFSEPVIVYSWGMQPAFDYLIGRKLYDAIRNGKNIQIEYTNGIYQMLSLIVIEEDGKLISEYSNIKLEESVLFDLICYTLANTSVEIASKYRDYVKKLMHYSEAEFREIVNRVIIPVSEINNHPLGGKLLDEFLRGFDKPAQRDIWWSIPTYLRNNYNASWRTFSELDLSMIALSDKDNYMGKPLILVWRLSSVDNDVRRDCRLKLTEWGINNPYEYLDLLLYCADINDEQIVEDIFAIAYGIALGKFVQKEYLEKLSSWIVENVYSEEGLFKYENSAIRYYCKGIVKIAISKGLCDAECEKRISEKYIRKSSFMPAYKDSFDSKRLSGYGPIYYDLARYVLCDHLDRFFCINYKTREYLREAEEFIEKYKKKYDVDMLEPEGLIISIAFQYLLNQGWDEKIFWECEDKNNLGIDICIRNTYMRSTHGAKSKVMTVAEKYVWCVKHRMEAVFASQLQYNYYGQGVRYISDYYEIDDFTNTYQDYVNSRYTKIEDKWIHTDQMVKTPYKEFSAENIEKWMKKKDTPDFTVWLGEKTDARILYAYTNIVNEVLGIEEAIWISSGIVKNNDFEKLIAEVNVYSEERSELLNVAEFHSYVETCGFYTPQEVCAVQSVKEANESINIGNEKNVIQVYKLVATCLSEHIENIEKTFYLPSRIARILTGITYGDGYEYINDNNEVVCKYSDVSKGENNQQECLQINSHILESSLKENDYRMFWVFRVYRSPSSKAYELYGNDITHDTDRSYIVWFDEEKSRYIELKEIEPAIAENNNDYVLKVKSLYDGLDD</sequence>